<evidence type="ECO:0000313" key="2">
    <source>
        <dbReference type="EMBL" id="KIW69900.1"/>
    </source>
</evidence>
<dbReference type="Proteomes" id="UP000054266">
    <property type="component" value="Unassembled WGS sequence"/>
</dbReference>
<accession>A0A0D2FTQ5</accession>
<protein>
    <submittedName>
        <fullName evidence="2">Uncharacterized protein</fullName>
    </submittedName>
</protein>
<dbReference type="EMBL" id="KN846957">
    <property type="protein sequence ID" value="KIW69900.1"/>
    <property type="molecule type" value="Genomic_DNA"/>
</dbReference>
<feature type="compositionally biased region" description="Polar residues" evidence="1">
    <location>
        <begin position="72"/>
        <end position="100"/>
    </location>
</feature>
<keyword evidence="3" id="KW-1185">Reference proteome</keyword>
<organism evidence="2 3">
    <name type="scientific">Phialophora macrospora</name>
    <dbReference type="NCBI Taxonomy" id="1851006"/>
    <lineage>
        <taxon>Eukaryota</taxon>
        <taxon>Fungi</taxon>
        <taxon>Dikarya</taxon>
        <taxon>Ascomycota</taxon>
        <taxon>Pezizomycotina</taxon>
        <taxon>Eurotiomycetes</taxon>
        <taxon>Chaetothyriomycetidae</taxon>
        <taxon>Chaetothyriales</taxon>
        <taxon>Herpotrichiellaceae</taxon>
        <taxon>Phialophora</taxon>
    </lineage>
</organism>
<proteinExistence type="predicted"/>
<reference evidence="2 3" key="1">
    <citation type="submission" date="2015-01" db="EMBL/GenBank/DDBJ databases">
        <title>The Genome Sequence of Capronia semiimmersa CBS27337.</title>
        <authorList>
            <consortium name="The Broad Institute Genomics Platform"/>
            <person name="Cuomo C."/>
            <person name="de Hoog S."/>
            <person name="Gorbushina A."/>
            <person name="Stielow B."/>
            <person name="Teixiera M."/>
            <person name="Abouelleil A."/>
            <person name="Chapman S.B."/>
            <person name="Priest M."/>
            <person name="Young S.K."/>
            <person name="Wortman J."/>
            <person name="Nusbaum C."/>
            <person name="Birren B."/>
        </authorList>
    </citation>
    <scope>NUCLEOTIDE SEQUENCE [LARGE SCALE GENOMIC DNA]</scope>
    <source>
        <strain evidence="2 3">CBS 27337</strain>
    </source>
</reference>
<evidence type="ECO:0000256" key="1">
    <source>
        <dbReference type="SAM" id="MobiDB-lite"/>
    </source>
</evidence>
<dbReference type="HOGENOM" id="CLU_2209712_0_0_1"/>
<gene>
    <name evidence="2" type="ORF">PV04_02217</name>
</gene>
<name>A0A0D2FTQ5_9EURO</name>
<evidence type="ECO:0000313" key="3">
    <source>
        <dbReference type="Proteomes" id="UP000054266"/>
    </source>
</evidence>
<sequence length="107" mass="11390">MHGFGAIGSVFNAIWGYAATIVRKLIQTVDKVCSYVLDMLMAFFTVHAPEQDPLLPEGQSDSSSHSSRSTSTINLSGGTPTVVSPAHTPTPNVDSDQQDFQYMGGGL</sequence>
<feature type="compositionally biased region" description="Low complexity" evidence="1">
    <location>
        <begin position="60"/>
        <end position="71"/>
    </location>
</feature>
<feature type="region of interest" description="Disordered" evidence="1">
    <location>
        <begin position="52"/>
        <end position="107"/>
    </location>
</feature>
<dbReference type="AlphaFoldDB" id="A0A0D2FTQ5"/>